<dbReference type="PANTHER" id="PTHR23407:SF1">
    <property type="entry name" value="5-FORMYLTETRAHYDROFOLATE CYCLO-LIGASE"/>
    <property type="match status" value="1"/>
</dbReference>
<evidence type="ECO:0000256" key="1">
    <source>
        <dbReference type="ARBA" id="ARBA00010638"/>
    </source>
</evidence>
<evidence type="ECO:0000256" key="3">
    <source>
        <dbReference type="ARBA" id="ARBA00022840"/>
    </source>
</evidence>
<evidence type="ECO:0000256" key="4">
    <source>
        <dbReference type="RuleBase" id="RU361279"/>
    </source>
</evidence>
<sequence length="207" mass="23665">MHDPTLAEYKGRIRRELKSRRTQLTDQQQANAESALAQKLLGSLFMMSTKRIGLYFSCKGEIGTFPLIQKLLLDAKKQVFVPVVSGERMRFQKVDEQTPLLLNRYGITEPEPDPLKVINPRFLDLVCVPLVGFDADLNRLGMGGGFYDRTFAFRQGRGHKPFLLGIAHQCQMYEQPLPTESWDIKLDAVLTDKDWYFPGSEKQKPTD</sequence>
<dbReference type="InterPro" id="IPR002698">
    <property type="entry name" value="FTHF_cligase"/>
</dbReference>
<name>A0ABQ0A8Q2_9GAMM</name>
<comment type="catalytic activity">
    <reaction evidence="4">
        <text>(6S)-5-formyl-5,6,7,8-tetrahydrofolate + ATP = (6R)-5,10-methenyltetrahydrofolate + ADP + phosphate</text>
        <dbReference type="Rhea" id="RHEA:10488"/>
        <dbReference type="ChEBI" id="CHEBI:30616"/>
        <dbReference type="ChEBI" id="CHEBI:43474"/>
        <dbReference type="ChEBI" id="CHEBI:57455"/>
        <dbReference type="ChEBI" id="CHEBI:57457"/>
        <dbReference type="ChEBI" id="CHEBI:456216"/>
        <dbReference type="EC" id="6.3.3.2"/>
    </reaction>
</comment>
<dbReference type="SUPFAM" id="SSF100950">
    <property type="entry name" value="NagB/RpiA/CoA transferase-like"/>
    <property type="match status" value="1"/>
</dbReference>
<evidence type="ECO:0000313" key="5">
    <source>
        <dbReference type="EMBL" id="GAA6168029.1"/>
    </source>
</evidence>
<dbReference type="InterPro" id="IPR024185">
    <property type="entry name" value="FTHF_cligase-like_sf"/>
</dbReference>
<reference evidence="5 6" key="1">
    <citation type="submission" date="2024-04" db="EMBL/GenBank/DDBJ databases">
        <title>Draft genome sequence of Sessilibacter corallicola NBRC 116591.</title>
        <authorList>
            <person name="Miyakawa T."/>
            <person name="Kusuya Y."/>
            <person name="Miura T."/>
        </authorList>
    </citation>
    <scope>NUCLEOTIDE SEQUENCE [LARGE SCALE GENOMIC DNA]</scope>
    <source>
        <strain evidence="5 6">KU-00831-HH</strain>
    </source>
</reference>
<gene>
    <name evidence="5" type="ORF">NBRC116591_18400</name>
</gene>
<protein>
    <recommendedName>
        <fullName evidence="4">5-formyltetrahydrofolate cyclo-ligase</fullName>
        <ecNumber evidence="4">6.3.3.2</ecNumber>
    </recommendedName>
</protein>
<dbReference type="PANTHER" id="PTHR23407">
    <property type="entry name" value="ATPASE INHIBITOR/5-FORMYLTETRAHYDROFOLATE CYCLO-LIGASE"/>
    <property type="match status" value="1"/>
</dbReference>
<comment type="similarity">
    <text evidence="1 4">Belongs to the 5-formyltetrahydrofolate cyclo-ligase family.</text>
</comment>
<accession>A0ABQ0A8Q2</accession>
<dbReference type="EMBL" id="BAABWN010000005">
    <property type="protein sequence ID" value="GAA6168029.1"/>
    <property type="molecule type" value="Genomic_DNA"/>
</dbReference>
<keyword evidence="2 4" id="KW-0547">Nucleotide-binding</keyword>
<dbReference type="PIRSF" id="PIRSF006806">
    <property type="entry name" value="FTHF_cligase"/>
    <property type="match status" value="1"/>
</dbReference>
<keyword evidence="3 4" id="KW-0067">ATP-binding</keyword>
<dbReference type="Gene3D" id="3.40.50.10420">
    <property type="entry name" value="NagB/RpiA/CoA transferase-like"/>
    <property type="match status" value="1"/>
</dbReference>
<keyword evidence="6" id="KW-1185">Reference proteome</keyword>
<dbReference type="EC" id="6.3.3.2" evidence="4"/>
<keyword evidence="4" id="KW-0479">Metal-binding</keyword>
<dbReference type="Pfam" id="PF01812">
    <property type="entry name" value="5-FTHF_cyc-lig"/>
    <property type="match status" value="1"/>
</dbReference>
<evidence type="ECO:0000313" key="6">
    <source>
        <dbReference type="Proteomes" id="UP001465153"/>
    </source>
</evidence>
<dbReference type="Proteomes" id="UP001465153">
    <property type="component" value="Unassembled WGS sequence"/>
</dbReference>
<dbReference type="RefSeq" id="WP_233090833.1">
    <property type="nucleotide sequence ID" value="NZ_BAABWN010000005.1"/>
</dbReference>
<keyword evidence="4" id="KW-0460">Magnesium</keyword>
<comment type="cofactor">
    <cofactor evidence="4">
        <name>Mg(2+)</name>
        <dbReference type="ChEBI" id="CHEBI:18420"/>
    </cofactor>
</comment>
<dbReference type="NCBIfam" id="TIGR02727">
    <property type="entry name" value="MTHFS_bact"/>
    <property type="match status" value="1"/>
</dbReference>
<organism evidence="5 6">
    <name type="scientific">Sessilibacter corallicola</name>
    <dbReference type="NCBI Taxonomy" id="2904075"/>
    <lineage>
        <taxon>Bacteria</taxon>
        <taxon>Pseudomonadati</taxon>
        <taxon>Pseudomonadota</taxon>
        <taxon>Gammaproteobacteria</taxon>
        <taxon>Cellvibrionales</taxon>
        <taxon>Cellvibrionaceae</taxon>
        <taxon>Sessilibacter</taxon>
    </lineage>
</organism>
<proteinExistence type="inferred from homology"/>
<dbReference type="InterPro" id="IPR037171">
    <property type="entry name" value="NagB/RpiA_transferase-like"/>
</dbReference>
<evidence type="ECO:0000256" key="2">
    <source>
        <dbReference type="ARBA" id="ARBA00022741"/>
    </source>
</evidence>
<comment type="caution">
    <text evidence="5">The sequence shown here is derived from an EMBL/GenBank/DDBJ whole genome shotgun (WGS) entry which is preliminary data.</text>
</comment>